<dbReference type="InterPro" id="IPR037523">
    <property type="entry name" value="VOC_core"/>
</dbReference>
<accession>A0A437MJQ0</accession>
<dbReference type="GO" id="GO:0046677">
    <property type="term" value="P:response to antibiotic"/>
    <property type="evidence" value="ECO:0007669"/>
    <property type="project" value="UniProtKB-KW"/>
</dbReference>
<evidence type="ECO:0000256" key="3">
    <source>
        <dbReference type="ARBA" id="ARBA00023251"/>
    </source>
</evidence>
<evidence type="ECO:0000259" key="4">
    <source>
        <dbReference type="PROSITE" id="PS51819"/>
    </source>
</evidence>
<sequence length="123" mass="14059">MAISFEAPNPVLRIFDEAKAREFYIDWLGFSVDWEHRFEPGLPLYMQISRNGLLLHLSGHHGDGSPGIVIFQPMHGLAEFHAELTARGYHSLRPGIVAQDWGKEMTITDPFGNRIRFCERDAH</sequence>
<gene>
    <name evidence="5" type="ORF">EOD42_08635</name>
</gene>
<protein>
    <recommendedName>
        <fullName evidence="2">Bleomycin resistance protein</fullName>
    </recommendedName>
</protein>
<dbReference type="Pfam" id="PF19581">
    <property type="entry name" value="Glyoxalase_7"/>
    <property type="match status" value="1"/>
</dbReference>
<reference evidence="5 6" key="1">
    <citation type="submission" date="2019-01" db="EMBL/GenBank/DDBJ databases">
        <authorList>
            <person name="Chen W.-M."/>
        </authorList>
    </citation>
    <scope>NUCLEOTIDE SEQUENCE [LARGE SCALE GENOMIC DNA]</scope>
    <source>
        <strain evidence="5 6">CCP-6</strain>
    </source>
</reference>
<name>A0A437MJQ0_9PROT</name>
<dbReference type="InterPro" id="IPR000335">
    <property type="entry name" value="Bleomycin-R"/>
</dbReference>
<keyword evidence="3" id="KW-0046">Antibiotic resistance</keyword>
<evidence type="ECO:0000313" key="6">
    <source>
        <dbReference type="Proteomes" id="UP000282957"/>
    </source>
</evidence>
<dbReference type="AlphaFoldDB" id="A0A437MJQ0"/>
<dbReference type="CDD" id="cd08349">
    <property type="entry name" value="BLMA_like"/>
    <property type="match status" value="1"/>
</dbReference>
<dbReference type="Proteomes" id="UP000282957">
    <property type="component" value="Unassembled WGS sequence"/>
</dbReference>
<keyword evidence="6" id="KW-1185">Reference proteome</keyword>
<dbReference type="RefSeq" id="WP_127787078.1">
    <property type="nucleotide sequence ID" value="NZ_SACL01000002.1"/>
</dbReference>
<dbReference type="PROSITE" id="PS51819">
    <property type="entry name" value="VOC"/>
    <property type="match status" value="1"/>
</dbReference>
<comment type="caution">
    <text evidence="5">The sequence shown here is derived from an EMBL/GenBank/DDBJ whole genome shotgun (WGS) entry which is preliminary data.</text>
</comment>
<dbReference type="Gene3D" id="3.10.180.10">
    <property type="entry name" value="2,3-Dihydroxybiphenyl 1,2-Dioxygenase, domain 1"/>
    <property type="match status" value="1"/>
</dbReference>
<dbReference type="OrthoDB" id="9803104at2"/>
<dbReference type="SUPFAM" id="SSF54593">
    <property type="entry name" value="Glyoxalase/Bleomycin resistance protein/Dihydroxybiphenyl dioxygenase"/>
    <property type="match status" value="1"/>
</dbReference>
<dbReference type="EMBL" id="SACL01000002">
    <property type="protein sequence ID" value="RVT97849.1"/>
    <property type="molecule type" value="Genomic_DNA"/>
</dbReference>
<comment type="similarity">
    <text evidence="1">Belongs to the bleomycin resistance protein family.</text>
</comment>
<evidence type="ECO:0000313" key="5">
    <source>
        <dbReference type="EMBL" id="RVT97849.1"/>
    </source>
</evidence>
<dbReference type="InterPro" id="IPR029068">
    <property type="entry name" value="Glyas_Bleomycin-R_OHBP_Dase"/>
</dbReference>
<evidence type="ECO:0000256" key="1">
    <source>
        <dbReference type="ARBA" id="ARBA00011051"/>
    </source>
</evidence>
<proteinExistence type="inferred from homology"/>
<feature type="domain" description="VOC" evidence="4">
    <location>
        <begin position="4"/>
        <end position="120"/>
    </location>
</feature>
<organism evidence="5 6">
    <name type="scientific">Rhodovarius crocodyli</name>
    <dbReference type="NCBI Taxonomy" id="1979269"/>
    <lineage>
        <taxon>Bacteria</taxon>
        <taxon>Pseudomonadati</taxon>
        <taxon>Pseudomonadota</taxon>
        <taxon>Alphaproteobacteria</taxon>
        <taxon>Acetobacterales</taxon>
        <taxon>Roseomonadaceae</taxon>
        <taxon>Rhodovarius</taxon>
    </lineage>
</organism>
<evidence type="ECO:0000256" key="2">
    <source>
        <dbReference type="ARBA" id="ARBA00021572"/>
    </source>
</evidence>